<dbReference type="PATRIC" id="fig|146537.3.peg.7939"/>
<dbReference type="EMBL" id="DF968470">
    <property type="protein sequence ID" value="GAP52653.1"/>
    <property type="molecule type" value="Genomic_DNA"/>
</dbReference>
<proteinExistence type="predicted"/>
<accession>A0A0K8PY59</accession>
<protein>
    <submittedName>
        <fullName evidence="1">HAD-superfamily hydrolase, subfamily IA</fullName>
    </submittedName>
</protein>
<gene>
    <name evidence="1" type="ORF">SAZU_7531</name>
</gene>
<dbReference type="Proteomes" id="UP000053859">
    <property type="component" value="Unassembled WGS sequence"/>
</dbReference>
<reference evidence="1" key="1">
    <citation type="journal article" date="2015" name="Genome Announc.">
        <title>Draft Genome Sequence of Thiostrepton-Producing Streptomyces azureus ATCC 14921.</title>
        <authorList>
            <person name="Sakihara K."/>
            <person name="Maeda J."/>
            <person name="Tashiro K."/>
            <person name="Fujino Y."/>
            <person name="Kuhara S."/>
            <person name="Ohshima T."/>
            <person name="Ogata S."/>
            <person name="Doi K."/>
        </authorList>
    </citation>
    <scope>NUCLEOTIDE SEQUENCE [LARGE SCALE GENOMIC DNA]</scope>
    <source>
        <strain evidence="1">ATCC14921</strain>
    </source>
</reference>
<dbReference type="AlphaFoldDB" id="A0A0K8PY59"/>
<keyword evidence="2" id="KW-1185">Reference proteome</keyword>
<evidence type="ECO:0000313" key="1">
    <source>
        <dbReference type="EMBL" id="GAP52653.1"/>
    </source>
</evidence>
<keyword evidence="1" id="KW-0378">Hydrolase</keyword>
<organism evidence="1 2">
    <name type="scientific">Streptomyces azureus</name>
    <dbReference type="NCBI Taxonomy" id="146537"/>
    <lineage>
        <taxon>Bacteria</taxon>
        <taxon>Bacillati</taxon>
        <taxon>Actinomycetota</taxon>
        <taxon>Actinomycetes</taxon>
        <taxon>Kitasatosporales</taxon>
        <taxon>Streptomycetaceae</taxon>
        <taxon>Streptomyces</taxon>
    </lineage>
</organism>
<evidence type="ECO:0000313" key="2">
    <source>
        <dbReference type="Proteomes" id="UP000053859"/>
    </source>
</evidence>
<sequence length="88" mass="9837">MTAKGREYREKFQEFRPGFDLCEERRTGCCRAAGELWGKGICTGTSGWRWGGSGWMDCGSVSQAPKPYAPGDLAGSVLRRRGLDRYVR</sequence>
<dbReference type="GO" id="GO:0016787">
    <property type="term" value="F:hydrolase activity"/>
    <property type="evidence" value="ECO:0007669"/>
    <property type="project" value="UniProtKB-KW"/>
</dbReference>
<name>A0A0K8PY59_STRAJ</name>